<evidence type="ECO:0000259" key="4">
    <source>
        <dbReference type="PROSITE" id="PS50966"/>
    </source>
</evidence>
<proteinExistence type="predicted"/>
<feature type="region of interest" description="Disordered" evidence="2">
    <location>
        <begin position="76"/>
        <end position="144"/>
    </location>
</feature>
<keyword evidence="1" id="KW-0863">Zinc-finger</keyword>
<feature type="compositionally biased region" description="Basic residues" evidence="2">
    <location>
        <begin position="79"/>
        <end position="91"/>
    </location>
</feature>
<dbReference type="AlphaFoldDB" id="A0A445AT50"/>
<sequence length="171" mass="18857">MVVNLGKRLCTCQFWILTSIPCVHACAALARVNKRPKDFCHQLCTMEAYNKTYAHHINPLSGQSLWEKSLYTQPQALNIRRRPGALTKKRRKDADEGNNGNKKTKPSGGPAAPAPPRPQKLPTKRTSSPPPQSIGVDPTQGASVATSSRLHNFMKFVPTSGFKVPRKNNNS</sequence>
<evidence type="ECO:0000313" key="5">
    <source>
        <dbReference type="EMBL" id="RYR29599.1"/>
    </source>
</evidence>
<dbReference type="PANTHER" id="PTHR31973">
    <property type="entry name" value="POLYPROTEIN, PUTATIVE-RELATED"/>
    <property type="match status" value="1"/>
</dbReference>
<name>A0A445AT50_ARAHY</name>
<gene>
    <name evidence="5" type="ORF">Ahy_B01g054039</name>
</gene>
<keyword evidence="3" id="KW-0732">Signal</keyword>
<comment type="caution">
    <text evidence="5">The sequence shown here is derived from an EMBL/GenBank/DDBJ whole genome shotgun (WGS) entry which is preliminary data.</text>
</comment>
<evidence type="ECO:0000256" key="3">
    <source>
        <dbReference type="SAM" id="SignalP"/>
    </source>
</evidence>
<reference evidence="5 6" key="1">
    <citation type="submission" date="2019-01" db="EMBL/GenBank/DDBJ databases">
        <title>Sequencing of cultivated peanut Arachis hypogaea provides insights into genome evolution and oil improvement.</title>
        <authorList>
            <person name="Chen X."/>
        </authorList>
    </citation>
    <scope>NUCLEOTIDE SEQUENCE [LARGE SCALE GENOMIC DNA]</scope>
    <source>
        <strain evidence="6">cv. Fuhuasheng</strain>
        <tissue evidence="5">Leaves</tissue>
    </source>
</reference>
<evidence type="ECO:0000256" key="1">
    <source>
        <dbReference type="PROSITE-ProRule" id="PRU00325"/>
    </source>
</evidence>
<evidence type="ECO:0000256" key="2">
    <source>
        <dbReference type="SAM" id="MobiDB-lite"/>
    </source>
</evidence>
<accession>A0A445AT50</accession>
<dbReference type="Pfam" id="PF04434">
    <property type="entry name" value="SWIM"/>
    <property type="match status" value="1"/>
</dbReference>
<protein>
    <recommendedName>
        <fullName evidence="4">SWIM-type domain-containing protein</fullName>
    </recommendedName>
</protein>
<keyword evidence="6" id="KW-1185">Reference proteome</keyword>
<keyword evidence="1" id="KW-0862">Zinc</keyword>
<dbReference type="Proteomes" id="UP000289738">
    <property type="component" value="Chromosome B01"/>
</dbReference>
<dbReference type="GO" id="GO:0008270">
    <property type="term" value="F:zinc ion binding"/>
    <property type="evidence" value="ECO:0007669"/>
    <property type="project" value="UniProtKB-KW"/>
</dbReference>
<dbReference type="PROSITE" id="PS50966">
    <property type="entry name" value="ZF_SWIM"/>
    <property type="match status" value="1"/>
</dbReference>
<keyword evidence="1" id="KW-0479">Metal-binding</keyword>
<dbReference type="STRING" id="3818.A0A445AT50"/>
<evidence type="ECO:0000313" key="6">
    <source>
        <dbReference type="Proteomes" id="UP000289738"/>
    </source>
</evidence>
<organism evidence="5 6">
    <name type="scientific">Arachis hypogaea</name>
    <name type="common">Peanut</name>
    <dbReference type="NCBI Taxonomy" id="3818"/>
    <lineage>
        <taxon>Eukaryota</taxon>
        <taxon>Viridiplantae</taxon>
        <taxon>Streptophyta</taxon>
        <taxon>Embryophyta</taxon>
        <taxon>Tracheophyta</taxon>
        <taxon>Spermatophyta</taxon>
        <taxon>Magnoliopsida</taxon>
        <taxon>eudicotyledons</taxon>
        <taxon>Gunneridae</taxon>
        <taxon>Pentapetalae</taxon>
        <taxon>rosids</taxon>
        <taxon>fabids</taxon>
        <taxon>Fabales</taxon>
        <taxon>Fabaceae</taxon>
        <taxon>Papilionoideae</taxon>
        <taxon>50 kb inversion clade</taxon>
        <taxon>dalbergioids sensu lato</taxon>
        <taxon>Dalbergieae</taxon>
        <taxon>Pterocarpus clade</taxon>
        <taxon>Arachis</taxon>
    </lineage>
</organism>
<feature type="chain" id="PRO_5019424533" description="SWIM-type domain-containing protein" evidence="3">
    <location>
        <begin position="26"/>
        <end position="171"/>
    </location>
</feature>
<dbReference type="PANTHER" id="PTHR31973:SF187">
    <property type="entry name" value="MUTATOR TRANSPOSASE MUDRA PROTEIN"/>
    <property type="match status" value="1"/>
</dbReference>
<dbReference type="EMBL" id="SDMP01000011">
    <property type="protein sequence ID" value="RYR29599.1"/>
    <property type="molecule type" value="Genomic_DNA"/>
</dbReference>
<dbReference type="InterPro" id="IPR007527">
    <property type="entry name" value="Znf_SWIM"/>
</dbReference>
<feature type="signal peptide" evidence="3">
    <location>
        <begin position="1"/>
        <end position="25"/>
    </location>
</feature>
<feature type="domain" description="SWIM-type" evidence="4">
    <location>
        <begin position="1"/>
        <end position="33"/>
    </location>
</feature>